<comment type="similarity">
    <text evidence="2 9">Belongs to the FPP/GGPP synthase family.</text>
</comment>
<evidence type="ECO:0000256" key="6">
    <source>
        <dbReference type="ARBA" id="ARBA00023229"/>
    </source>
</evidence>
<proteinExistence type="inferred from homology"/>
<dbReference type="InterPro" id="IPR033749">
    <property type="entry name" value="Polyprenyl_synt_CS"/>
</dbReference>
<dbReference type="PANTHER" id="PTHR11525">
    <property type="entry name" value="FARNESYL-PYROPHOSPHATE SYNTHETASE"/>
    <property type="match status" value="1"/>
</dbReference>
<accession>A0A834XV90</accession>
<dbReference type="SFLD" id="SFLDG01017">
    <property type="entry name" value="Polyprenyl_Transferase_Like"/>
    <property type="match status" value="1"/>
</dbReference>
<dbReference type="Proteomes" id="UP000639338">
    <property type="component" value="Unassembled WGS sequence"/>
</dbReference>
<protein>
    <recommendedName>
        <fullName evidence="8">Farnesyl pyrophosphate synthase</fullName>
    </recommendedName>
</protein>
<evidence type="ECO:0000313" key="11">
    <source>
        <dbReference type="Proteomes" id="UP000639338"/>
    </source>
</evidence>
<dbReference type="EMBL" id="JACMRX010000003">
    <property type="protein sequence ID" value="KAF7994108.1"/>
    <property type="molecule type" value="Genomic_DNA"/>
</dbReference>
<dbReference type="PANTHER" id="PTHR11525:SF0">
    <property type="entry name" value="FARNESYL PYROPHOSPHATE SYNTHASE"/>
    <property type="match status" value="1"/>
</dbReference>
<evidence type="ECO:0000256" key="1">
    <source>
        <dbReference type="ARBA" id="ARBA00001946"/>
    </source>
</evidence>
<evidence type="ECO:0000256" key="7">
    <source>
        <dbReference type="ARBA" id="ARBA00033740"/>
    </source>
</evidence>
<dbReference type="GO" id="GO:0045337">
    <property type="term" value="P:farnesyl diphosphate biosynthetic process"/>
    <property type="evidence" value="ECO:0007669"/>
    <property type="project" value="TreeGrafter"/>
</dbReference>
<reference evidence="10 11" key="1">
    <citation type="submission" date="2020-08" db="EMBL/GenBank/DDBJ databases">
        <title>Aphidius gifuensis genome sequencing and assembly.</title>
        <authorList>
            <person name="Du Z."/>
        </authorList>
    </citation>
    <scope>NUCLEOTIDE SEQUENCE [LARGE SCALE GENOMIC DNA]</scope>
    <source>
        <strain evidence="10">YNYX2018</strain>
        <tissue evidence="10">Adults</tissue>
    </source>
</reference>
<keyword evidence="4" id="KW-0479">Metal-binding</keyword>
<dbReference type="PROSITE" id="PS00444">
    <property type="entry name" value="POLYPRENYL_SYNTHASE_2"/>
    <property type="match status" value="1"/>
</dbReference>
<dbReference type="GO" id="GO:0042811">
    <property type="term" value="P:pheromone biosynthetic process"/>
    <property type="evidence" value="ECO:0007669"/>
    <property type="project" value="UniProtKB-ARBA"/>
</dbReference>
<dbReference type="InterPro" id="IPR008949">
    <property type="entry name" value="Isoprenoid_synthase_dom_sf"/>
</dbReference>
<evidence type="ECO:0000256" key="3">
    <source>
        <dbReference type="ARBA" id="ARBA00022679"/>
    </source>
</evidence>
<evidence type="ECO:0000313" key="10">
    <source>
        <dbReference type="EMBL" id="KAF7994108.1"/>
    </source>
</evidence>
<evidence type="ECO:0000256" key="2">
    <source>
        <dbReference type="ARBA" id="ARBA00006706"/>
    </source>
</evidence>
<comment type="cofactor">
    <cofactor evidence="1">
        <name>Mg(2+)</name>
        <dbReference type="ChEBI" id="CHEBI:18420"/>
    </cofactor>
</comment>
<evidence type="ECO:0000256" key="9">
    <source>
        <dbReference type="RuleBase" id="RU004466"/>
    </source>
</evidence>
<evidence type="ECO:0000256" key="8">
    <source>
        <dbReference type="ARBA" id="ARBA00034546"/>
    </source>
</evidence>
<dbReference type="GO" id="GO:0046872">
    <property type="term" value="F:metal ion binding"/>
    <property type="evidence" value="ECO:0007669"/>
    <property type="project" value="UniProtKB-KW"/>
</dbReference>
<dbReference type="InterPro" id="IPR000092">
    <property type="entry name" value="Polyprenyl_synt"/>
</dbReference>
<dbReference type="GO" id="GO:0004161">
    <property type="term" value="F:dimethylallyltranstransferase activity"/>
    <property type="evidence" value="ECO:0007669"/>
    <property type="project" value="TreeGrafter"/>
</dbReference>
<keyword evidence="6" id="KW-0414">Isoprene biosynthesis</keyword>
<dbReference type="Gene3D" id="1.10.600.10">
    <property type="entry name" value="Farnesyl Diphosphate Synthase"/>
    <property type="match status" value="1"/>
</dbReference>
<dbReference type="GO" id="GO:0005737">
    <property type="term" value="C:cytoplasm"/>
    <property type="evidence" value="ECO:0007669"/>
    <property type="project" value="TreeGrafter"/>
</dbReference>
<dbReference type="InterPro" id="IPR039702">
    <property type="entry name" value="FPS1-like"/>
</dbReference>
<keyword evidence="5" id="KW-0460">Magnesium</keyword>
<name>A0A834XV90_APHGI</name>
<dbReference type="GO" id="GO:0004337">
    <property type="term" value="F:(2E,6E)-farnesyl diphosphate synthase activity"/>
    <property type="evidence" value="ECO:0007669"/>
    <property type="project" value="TreeGrafter"/>
</dbReference>
<evidence type="ECO:0000256" key="4">
    <source>
        <dbReference type="ARBA" id="ARBA00022723"/>
    </source>
</evidence>
<dbReference type="AlphaFoldDB" id="A0A834XV90"/>
<dbReference type="SFLD" id="SFLDS00005">
    <property type="entry name" value="Isoprenoid_Synthase_Type_I"/>
    <property type="match status" value="1"/>
</dbReference>
<sequence>MKGRSINLILQNGIRGCLNSLGQNVTPRYCRQDINKSLISKHQLGPASVRMAHSMVQANWVSSKDESREMMGLWPDIVRDLTEAGRHLDIPDATKWMAKVLQYNVPGGKKNRGLAVVYAYTKLVQPEQLTEENLRLARILGWCTELNQAFFLLEDDIMDHSKSRRGQPCWYLNNNIGLAAINDGIILDQLVYQLLRTHFKNKPCYIDLIETFHQTTLKTSMGQTLDMLSTHFGNKPNLSLFTMDRYNSIVKYKTAYYSFVMPVTLAMYFAGVTDPEIHRQAKTILLEMGHFFQIQDDYLDCYGDESVTGKIGTDIQEGKCTWLAVVALQRASLSQKEIFKECYGYDDPVKVSRIKQLYDDLALQQTYSVYEEESYNLMNTHIQQISRGLPHDLFFKFLSKIYRRDK</sequence>
<evidence type="ECO:0000256" key="5">
    <source>
        <dbReference type="ARBA" id="ARBA00022842"/>
    </source>
</evidence>
<dbReference type="FunFam" id="1.10.600.10:FF:000021">
    <property type="entry name" value="Farnesyl pyrophosphate synthase"/>
    <property type="match status" value="1"/>
</dbReference>
<organism evidence="10 11">
    <name type="scientific">Aphidius gifuensis</name>
    <name type="common">Parasitoid wasp</name>
    <dbReference type="NCBI Taxonomy" id="684658"/>
    <lineage>
        <taxon>Eukaryota</taxon>
        <taxon>Metazoa</taxon>
        <taxon>Ecdysozoa</taxon>
        <taxon>Arthropoda</taxon>
        <taxon>Hexapoda</taxon>
        <taxon>Insecta</taxon>
        <taxon>Pterygota</taxon>
        <taxon>Neoptera</taxon>
        <taxon>Endopterygota</taxon>
        <taxon>Hymenoptera</taxon>
        <taxon>Apocrita</taxon>
        <taxon>Ichneumonoidea</taxon>
        <taxon>Braconidae</taxon>
        <taxon>Aphidiinae</taxon>
        <taxon>Aphidius</taxon>
    </lineage>
</organism>
<keyword evidence="3 9" id="KW-0808">Transferase</keyword>
<comment type="caution">
    <text evidence="10">The sequence shown here is derived from an EMBL/GenBank/DDBJ whole genome shotgun (WGS) entry which is preliminary data.</text>
</comment>
<dbReference type="OrthoDB" id="10257492at2759"/>
<dbReference type="PROSITE" id="PS00723">
    <property type="entry name" value="POLYPRENYL_SYNTHASE_1"/>
    <property type="match status" value="1"/>
</dbReference>
<dbReference type="Pfam" id="PF00348">
    <property type="entry name" value="polyprenyl_synt"/>
    <property type="match status" value="1"/>
</dbReference>
<dbReference type="CDD" id="cd00685">
    <property type="entry name" value="Trans_IPPS_HT"/>
    <property type="match status" value="1"/>
</dbReference>
<gene>
    <name evidence="10" type="ORF">HCN44_011377</name>
</gene>
<keyword evidence="11" id="KW-1185">Reference proteome</keyword>
<dbReference type="SUPFAM" id="SSF48576">
    <property type="entry name" value="Terpenoid synthases"/>
    <property type="match status" value="1"/>
</dbReference>
<comment type="pathway">
    <text evidence="7">Pheromone biosynthesis.</text>
</comment>